<dbReference type="PANTHER" id="PTHR12205">
    <property type="entry name" value="CENTROMERE/KINETOCHORE PROTEIN ZW10"/>
    <property type="match status" value="1"/>
</dbReference>
<feature type="compositionally biased region" description="Low complexity" evidence="1">
    <location>
        <begin position="497"/>
        <end position="514"/>
    </location>
</feature>
<evidence type="ECO:0000259" key="2">
    <source>
        <dbReference type="Pfam" id="PF22766"/>
    </source>
</evidence>
<sequence length="854" mass="92784">MATADHVPNAVLSYINNGAYPDSDEVASASLDSSTLGNLLQSLQQAQDEVKKDIRSLSRDTAPDIDDWISKAKSLQQDILRSRDTARQIVAEHEAGRELKAKVQDKATQVRLLEKEVAFEDTLGGTLEHIRYANGVLQSVQNEAVGGDVTKALERLETAQESIDGLESVKETKAYGLLQGRAKHLREGLKEAATAKWNEAIVIKDRKVTITGTASPLSLEGIAKSAQGLAIFDGLIQKLSKDLERDILKPRMTASSNGQVAKLEVNGTSLLCSGSSGDLSYKALFQDLESMVDFLARELPSSVSLPLSDSLVSALSNRLEEQWLEPAVPLDVTGMPGFQETLGDVQHLADDIDKHGWHGVKQLRDWVQSAPRTWLTKRREAVLGDVRNLVFVGLRETKTVERVETQIISQDDQQALQGDGGDGSGGVQDDDWDTAWDEPEEEAKPDEAPSSAGRAEDEDEASAWGTEDMEKDPANGDGNEDDDEGDAWGWGDEDANKPASPVASKPSAPMASSVTGTSQMQQPAEREMTLRETFSVTIIPDGVFELLQQIVADAQSLAGPEYASSPIAPAASALYTLPTLALAIYRATAPTVYARLDTGNMLIYDDANQLASQLREWQNTQPPTSRLRLDADVKALENFAKKAYASEMDSQRTIIRDLLDGAQGFTNVTKPPFKAESESAIDQTVDRLRALHAQWKPVLSSAALLQSLGSLLATATAKIIADVEDLGDIGEEDSHQLRRLMEKVTAVRDLFAAQPVSAPSSSSPDDGGGQTMAQDMTFIYCPNWLKFQYLAEILESSLADIKYLWHEGELSLEFEAEEVCELIEGLFADSDMRRRAMAEIRRGGGAGDVGGSRG</sequence>
<accession>A0A3M7D4H8</accession>
<comment type="caution">
    <text evidence="3">The sequence shown here is derived from an EMBL/GenBank/DDBJ whole genome shotgun (WGS) entry which is preliminary data.</text>
</comment>
<evidence type="ECO:0000313" key="4">
    <source>
        <dbReference type="Proteomes" id="UP000270230"/>
    </source>
</evidence>
<dbReference type="AlphaFoldDB" id="A0A3M7D4H8"/>
<dbReference type="PANTHER" id="PTHR12205:SF0">
    <property type="entry name" value="CENTROMERE_KINETOCHORE PROTEIN ZW10 HOMOLOG"/>
    <property type="match status" value="1"/>
</dbReference>
<proteinExistence type="predicted"/>
<dbReference type="GO" id="GO:0006888">
    <property type="term" value="P:endoplasmic reticulum to Golgi vesicle-mediated transport"/>
    <property type="evidence" value="ECO:0007669"/>
    <property type="project" value="TreeGrafter"/>
</dbReference>
<dbReference type="InterPro" id="IPR046362">
    <property type="entry name" value="Zw10/DSL1_C_sf"/>
</dbReference>
<evidence type="ECO:0000313" key="3">
    <source>
        <dbReference type="EMBL" id="RMY59073.1"/>
    </source>
</evidence>
<dbReference type="VEuPathDB" id="FungiDB:BTJ68_13532"/>
<dbReference type="GO" id="GO:1990423">
    <property type="term" value="C:RZZ complex"/>
    <property type="evidence" value="ECO:0007669"/>
    <property type="project" value="TreeGrafter"/>
</dbReference>
<feature type="region of interest" description="Disordered" evidence="1">
    <location>
        <begin position="405"/>
        <end position="527"/>
    </location>
</feature>
<dbReference type="EMBL" id="QWIN01000109">
    <property type="protein sequence ID" value="RMY59073.1"/>
    <property type="molecule type" value="Genomic_DNA"/>
</dbReference>
<name>A0A3M7D4H8_HORWE</name>
<dbReference type="OrthoDB" id="534815at2759"/>
<dbReference type="InterPro" id="IPR055148">
    <property type="entry name" value="ZW10_C_2"/>
</dbReference>
<dbReference type="Proteomes" id="UP000270230">
    <property type="component" value="Unassembled WGS sequence"/>
</dbReference>
<dbReference type="GO" id="GO:0005737">
    <property type="term" value="C:cytoplasm"/>
    <property type="evidence" value="ECO:0007669"/>
    <property type="project" value="GOC"/>
</dbReference>
<protein>
    <recommendedName>
        <fullName evidence="2">ZW10 C-terminal helical domain-containing protein</fullName>
    </recommendedName>
</protein>
<organism evidence="3 4">
    <name type="scientific">Hortaea werneckii</name>
    <name type="common">Black yeast</name>
    <name type="synonym">Cladosporium werneckii</name>
    <dbReference type="NCBI Taxonomy" id="91943"/>
    <lineage>
        <taxon>Eukaryota</taxon>
        <taxon>Fungi</taxon>
        <taxon>Dikarya</taxon>
        <taxon>Ascomycota</taxon>
        <taxon>Pezizomycotina</taxon>
        <taxon>Dothideomycetes</taxon>
        <taxon>Dothideomycetidae</taxon>
        <taxon>Mycosphaerellales</taxon>
        <taxon>Teratosphaeriaceae</taxon>
        <taxon>Hortaea</taxon>
    </lineage>
</organism>
<evidence type="ECO:0000256" key="1">
    <source>
        <dbReference type="SAM" id="MobiDB-lite"/>
    </source>
</evidence>
<dbReference type="Gene3D" id="1.10.357.150">
    <property type="match status" value="1"/>
</dbReference>
<feature type="compositionally biased region" description="Acidic residues" evidence="1">
    <location>
        <begin position="428"/>
        <end position="444"/>
    </location>
</feature>
<reference evidence="3 4" key="1">
    <citation type="journal article" date="2018" name="BMC Genomics">
        <title>Genomic evidence for intraspecific hybridization in a clonal and extremely halotolerant yeast.</title>
        <authorList>
            <person name="Gostincar C."/>
            <person name="Stajich J.E."/>
            <person name="Zupancic J."/>
            <person name="Zalar P."/>
            <person name="Gunde-Cimerman N."/>
        </authorList>
    </citation>
    <scope>NUCLEOTIDE SEQUENCE [LARGE SCALE GENOMIC DNA]</scope>
    <source>
        <strain evidence="3 4">EXF-151</strain>
    </source>
</reference>
<dbReference type="Pfam" id="PF22766">
    <property type="entry name" value="ZW10_C2"/>
    <property type="match status" value="1"/>
</dbReference>
<feature type="domain" description="ZW10 C-terminal helical" evidence="2">
    <location>
        <begin position="680"/>
        <end position="840"/>
    </location>
</feature>
<dbReference type="GO" id="GO:0007094">
    <property type="term" value="P:mitotic spindle assembly checkpoint signaling"/>
    <property type="evidence" value="ECO:0007669"/>
    <property type="project" value="TreeGrafter"/>
</dbReference>
<gene>
    <name evidence="3" type="ORF">D0865_02268</name>
</gene>